<keyword evidence="4" id="KW-1185">Reference proteome</keyword>
<sequence length="410" mass="43834">MTHSTSKPSRRAALGLLGAAPLTASGVLAASGVAEAVAGSARTGGIPADLRPGGAFDRYIRDLAAQDLFSGTVVLAHRGRQVLARSYGMADKEKGIPNTTGTIYALASASKPFTGLAVVQLAQQKKIKFYEKVGAYLAGFPAEIAEHVTVHQLLTHTAGMSDPTNTTSEGHIFTGVEERTQDIARRARTQELRFTPGTKKEYSSMGYEVLGELVATVSGQPFHEYVREHIFRAAGMADSAYYTRPEWLADARIAHPYMLQEDGSRIDGVRHLDKGGAGQVKGSNSARAFIGSGGGNGFSTAPDLVRFALAVQRDKLLKRAYTELYVNPKISGAPMRQGPADPAAGEGFHAYGPTASIYNDQRYISHGGGISGGSTNWSIYLDIDWVAVVLCNYDLAIETIIARERKLITA</sequence>
<comment type="caution">
    <text evidence="3">The sequence shown here is derived from an EMBL/GenBank/DDBJ whole genome shotgun (WGS) entry which is preliminary data.</text>
</comment>
<dbReference type="Pfam" id="PF00144">
    <property type="entry name" value="Beta-lactamase"/>
    <property type="match status" value="1"/>
</dbReference>
<accession>A0A5S4GRV9</accession>
<evidence type="ECO:0000259" key="2">
    <source>
        <dbReference type="Pfam" id="PF00144"/>
    </source>
</evidence>
<feature type="chain" id="PRO_5024326544" evidence="1">
    <location>
        <begin position="30"/>
        <end position="410"/>
    </location>
</feature>
<feature type="signal peptide" evidence="1">
    <location>
        <begin position="1"/>
        <end position="29"/>
    </location>
</feature>
<dbReference type="Proteomes" id="UP000306628">
    <property type="component" value="Unassembled WGS sequence"/>
</dbReference>
<dbReference type="AlphaFoldDB" id="A0A5S4GRV9"/>
<proteinExistence type="predicted"/>
<gene>
    <name evidence="3" type="ORF">ETD85_33345</name>
</gene>
<dbReference type="PROSITE" id="PS51318">
    <property type="entry name" value="TAT"/>
    <property type="match status" value="1"/>
</dbReference>
<keyword evidence="1" id="KW-0732">Signal</keyword>
<evidence type="ECO:0000256" key="1">
    <source>
        <dbReference type="SAM" id="SignalP"/>
    </source>
</evidence>
<dbReference type="InterPro" id="IPR006311">
    <property type="entry name" value="TAT_signal"/>
</dbReference>
<evidence type="ECO:0000313" key="3">
    <source>
        <dbReference type="EMBL" id="TMR29140.1"/>
    </source>
</evidence>
<dbReference type="InterPro" id="IPR001466">
    <property type="entry name" value="Beta-lactam-related"/>
</dbReference>
<dbReference type="PANTHER" id="PTHR43283">
    <property type="entry name" value="BETA-LACTAMASE-RELATED"/>
    <property type="match status" value="1"/>
</dbReference>
<dbReference type="Gene3D" id="3.40.710.10">
    <property type="entry name" value="DD-peptidase/beta-lactamase superfamily"/>
    <property type="match status" value="1"/>
</dbReference>
<evidence type="ECO:0000313" key="4">
    <source>
        <dbReference type="Proteomes" id="UP000306628"/>
    </source>
</evidence>
<name>A0A5S4GRV9_9ACTN</name>
<dbReference type="SUPFAM" id="SSF56601">
    <property type="entry name" value="beta-lactamase/transpeptidase-like"/>
    <property type="match status" value="1"/>
</dbReference>
<organism evidence="3 4">
    <name type="scientific">Nonomuraea zeae</name>
    <dbReference type="NCBI Taxonomy" id="1642303"/>
    <lineage>
        <taxon>Bacteria</taxon>
        <taxon>Bacillati</taxon>
        <taxon>Actinomycetota</taxon>
        <taxon>Actinomycetes</taxon>
        <taxon>Streptosporangiales</taxon>
        <taxon>Streptosporangiaceae</taxon>
        <taxon>Nonomuraea</taxon>
    </lineage>
</organism>
<dbReference type="InterPro" id="IPR012338">
    <property type="entry name" value="Beta-lactam/transpept-like"/>
</dbReference>
<reference evidence="3 4" key="1">
    <citation type="submission" date="2019-05" db="EMBL/GenBank/DDBJ databases">
        <title>Draft genome sequence of Nonomuraea zeae DSM 100528.</title>
        <authorList>
            <person name="Saricaoglu S."/>
            <person name="Isik K."/>
        </authorList>
    </citation>
    <scope>NUCLEOTIDE SEQUENCE [LARGE SCALE GENOMIC DNA]</scope>
    <source>
        <strain evidence="3 4">DSM 100528</strain>
    </source>
</reference>
<protein>
    <submittedName>
        <fullName evidence="3">Beta-lactamase family protein</fullName>
    </submittedName>
</protein>
<dbReference type="EMBL" id="VCKX01000126">
    <property type="protein sequence ID" value="TMR29140.1"/>
    <property type="molecule type" value="Genomic_DNA"/>
</dbReference>
<dbReference type="InterPro" id="IPR050789">
    <property type="entry name" value="Diverse_Enzym_Activities"/>
</dbReference>
<dbReference type="OrthoDB" id="3863176at2"/>
<dbReference type="RefSeq" id="WP_138693789.1">
    <property type="nucleotide sequence ID" value="NZ_JBHSAZ010000046.1"/>
</dbReference>
<feature type="domain" description="Beta-lactamase-related" evidence="2">
    <location>
        <begin position="56"/>
        <end position="394"/>
    </location>
</feature>